<protein>
    <submittedName>
        <fullName evidence="1">2-dehydro-3-deoxygalactonokinase</fullName>
    </submittedName>
</protein>
<dbReference type="Proteomes" id="UP000630952">
    <property type="component" value="Unassembled WGS sequence"/>
</dbReference>
<name>A0ABR9YDD6_9PROT</name>
<accession>A0ABR9YDD6</accession>
<proteinExistence type="predicted"/>
<dbReference type="CDD" id="cd24012">
    <property type="entry name" value="ASKHA_NBD_KDGal-kinase"/>
    <property type="match status" value="1"/>
</dbReference>
<sequence length="325" mass="34095">MSGSSAGLPALLALDWGTSSLRAWLMTESGQILKEYRSKHGILNLPEGGFSAVLEDLLGLWRLPILPPAIACGMVGSANGWAEAPYLACPVSPDALATSLKMVQTGQGMLSIIPGVRDDGMVPDVMRGEETQILGVLALRPDLAEDVTIVLPGTHSKWAQIHQGRIVGFRTFMTGELYAVLTAHSILGRFSAPERPSDAESIMAFEDGVRTGASGDSVSSLLFSARSRVLAGRLSAAAVPDYLSGLLIGNEVYSGPRLNRASSQRTVLVGDDALCARYLRAFRLLGQPEPEVLGNTAPAGLIKIAHLAGLVPGGARSQPFSGVGA</sequence>
<dbReference type="Pfam" id="PF05035">
    <property type="entry name" value="DGOK"/>
    <property type="match status" value="1"/>
</dbReference>
<keyword evidence="2" id="KW-1185">Reference proteome</keyword>
<dbReference type="InterPro" id="IPR042257">
    <property type="entry name" value="DGOK_C"/>
</dbReference>
<dbReference type="EMBL" id="JABCQO010000004">
    <property type="protein sequence ID" value="MBF0876672.1"/>
    <property type="molecule type" value="Genomic_DNA"/>
</dbReference>
<evidence type="ECO:0000313" key="2">
    <source>
        <dbReference type="Proteomes" id="UP000630952"/>
    </source>
</evidence>
<reference evidence="1" key="1">
    <citation type="submission" date="2020-04" db="EMBL/GenBank/DDBJ databases">
        <authorList>
            <person name="Sombolestani A."/>
        </authorList>
    </citation>
    <scope>NUCLEOTIDE SEQUENCE</scope>
    <source>
        <strain evidence="1">LMG 27748</strain>
    </source>
</reference>
<gene>
    <name evidence="1" type="ORF">HKD21_07410</name>
</gene>
<comment type="caution">
    <text evidence="1">The sequence shown here is derived from an EMBL/GenBank/DDBJ whole genome shotgun (WGS) entry which is preliminary data.</text>
</comment>
<reference evidence="1" key="2">
    <citation type="submission" date="2020-11" db="EMBL/GenBank/DDBJ databases">
        <title>Description of novel Gluconobacter species.</title>
        <authorList>
            <person name="Cleenwerck I."/>
            <person name="Cnockaert M."/>
            <person name="Borremans W."/>
            <person name="Wieme A.D."/>
            <person name="De Vuyst L."/>
            <person name="Vandamme P."/>
        </authorList>
    </citation>
    <scope>NUCLEOTIDE SEQUENCE</scope>
    <source>
        <strain evidence="1">LMG 27748</strain>
    </source>
</reference>
<organism evidence="1 2">
    <name type="scientific">Gluconobacter cerevisiae</name>
    <dbReference type="NCBI Taxonomy" id="1379734"/>
    <lineage>
        <taxon>Bacteria</taxon>
        <taxon>Pseudomonadati</taxon>
        <taxon>Pseudomonadota</taxon>
        <taxon>Alphaproteobacteria</taxon>
        <taxon>Acetobacterales</taxon>
        <taxon>Acetobacteraceae</taxon>
        <taxon>Gluconobacter</taxon>
    </lineage>
</organism>
<dbReference type="RefSeq" id="WP_194255008.1">
    <property type="nucleotide sequence ID" value="NZ_JABCQO010000004.1"/>
</dbReference>
<dbReference type="Gene3D" id="3.30.420.310">
    <property type="entry name" value="2-keto-3-deoxy-galactonokinase, C-terminal domain"/>
    <property type="match status" value="1"/>
</dbReference>
<evidence type="ECO:0000313" key="1">
    <source>
        <dbReference type="EMBL" id="MBF0876672.1"/>
    </source>
</evidence>
<dbReference type="InterPro" id="IPR042258">
    <property type="entry name" value="DGOK_N"/>
</dbReference>
<dbReference type="Gene3D" id="3.30.420.300">
    <property type="entry name" value="2-keto-3-deoxy-galactonokinase, substrate binding domain"/>
    <property type="match status" value="1"/>
</dbReference>
<dbReference type="InterPro" id="IPR007729">
    <property type="entry name" value="DGOK"/>
</dbReference>